<dbReference type="AlphaFoldDB" id="A0A4U6QK97"/>
<dbReference type="Pfam" id="PF09995">
    <property type="entry name" value="MPAB_Lcp_cat"/>
    <property type="match status" value="1"/>
</dbReference>
<protein>
    <submittedName>
        <fullName evidence="2">DUF2236 domain-containing protein</fullName>
    </submittedName>
</protein>
<dbReference type="GO" id="GO:0016491">
    <property type="term" value="F:oxidoreductase activity"/>
    <property type="evidence" value="ECO:0007669"/>
    <property type="project" value="InterPro"/>
</dbReference>
<evidence type="ECO:0000259" key="1">
    <source>
        <dbReference type="Pfam" id="PF09995"/>
    </source>
</evidence>
<dbReference type="OrthoDB" id="836517at2"/>
<dbReference type="InterPro" id="IPR046366">
    <property type="entry name" value="MPAB"/>
</dbReference>
<dbReference type="EMBL" id="SZZH01000001">
    <property type="protein sequence ID" value="TKV60873.1"/>
    <property type="molecule type" value="Genomic_DNA"/>
</dbReference>
<gene>
    <name evidence="2" type="ORF">FDO65_04200</name>
</gene>
<dbReference type="InterPro" id="IPR018713">
    <property type="entry name" value="MPAB/Lcp_cat_dom"/>
</dbReference>
<organism evidence="2 3">
    <name type="scientific">Nakamurella flava</name>
    <dbReference type="NCBI Taxonomy" id="2576308"/>
    <lineage>
        <taxon>Bacteria</taxon>
        <taxon>Bacillati</taxon>
        <taxon>Actinomycetota</taxon>
        <taxon>Actinomycetes</taxon>
        <taxon>Nakamurellales</taxon>
        <taxon>Nakamurellaceae</taxon>
        <taxon>Nakamurella</taxon>
    </lineage>
</organism>
<comment type="caution">
    <text evidence="2">The sequence shown here is derived from an EMBL/GenBank/DDBJ whole genome shotgun (WGS) entry which is preliminary data.</text>
</comment>
<sequence>MKRGRPQPGRGDHRGEIHVLDPQSDYLRIHQFTMLYDFPADAKLGANMAFYRVFSIPRIADLLVGTGEMTGRPVKRAYDTGLVISELIAQGFDHPRGREMVRFLGEVHRPWPIAQEDFTYVLCAFIVVPMRWIERRGWRPLLPAEREAGARFYRELGRRMGIRHLPRSYAEAAEMLDAFEARHRAPSPAAGQLMSATHRVVAGRLPRVLRRRTPWAISALLGEPPLSEALGLPRVGRMACCLVDVCYRLRNLAIRWRRPSTGPWFVPGQPAGDVYPDGYRLGDLGPLPGGPDGLR</sequence>
<dbReference type="RefSeq" id="WP_137448176.1">
    <property type="nucleotide sequence ID" value="NZ_SZZH01000001.1"/>
</dbReference>
<reference evidence="2 3" key="1">
    <citation type="submission" date="2019-05" db="EMBL/GenBank/DDBJ databases">
        <title>Nakamurella sp. N5BH11, whole genome shotgun sequence.</title>
        <authorList>
            <person name="Tuo L."/>
        </authorList>
    </citation>
    <scope>NUCLEOTIDE SEQUENCE [LARGE SCALE GENOMIC DNA]</scope>
    <source>
        <strain evidence="2 3">N5BH11</strain>
    </source>
</reference>
<evidence type="ECO:0000313" key="2">
    <source>
        <dbReference type="EMBL" id="TKV60873.1"/>
    </source>
</evidence>
<dbReference type="PANTHER" id="PTHR36124">
    <property type="match status" value="1"/>
</dbReference>
<name>A0A4U6QK97_9ACTN</name>
<dbReference type="PANTHER" id="PTHR36124:SF1">
    <property type="entry name" value="ER-BOUND OXYGENASE MPAB_MPAB'_RUBBER OXYGENASE CATALYTIC DOMAIN-CONTAINING PROTEIN"/>
    <property type="match status" value="1"/>
</dbReference>
<dbReference type="Proteomes" id="UP000306985">
    <property type="component" value="Unassembled WGS sequence"/>
</dbReference>
<feature type="domain" description="ER-bound oxygenase mpaB/mpaB'/Rubber oxygenase catalytic" evidence="1">
    <location>
        <begin position="65"/>
        <end position="234"/>
    </location>
</feature>
<accession>A0A4U6QK97</accession>
<evidence type="ECO:0000313" key="3">
    <source>
        <dbReference type="Proteomes" id="UP000306985"/>
    </source>
</evidence>
<keyword evidence="3" id="KW-1185">Reference proteome</keyword>
<proteinExistence type="predicted"/>